<dbReference type="EMBL" id="HBIV01011359">
    <property type="protein sequence ID" value="CAE0656899.1"/>
    <property type="molecule type" value="Transcribed_RNA"/>
</dbReference>
<evidence type="ECO:0008006" key="6">
    <source>
        <dbReference type="Google" id="ProtNLM"/>
    </source>
</evidence>
<proteinExistence type="predicted"/>
<name>A0A6V3KDW7_9EUKA</name>
<feature type="signal peptide" evidence="1">
    <location>
        <begin position="1"/>
        <end position="20"/>
    </location>
</feature>
<evidence type="ECO:0000313" key="3">
    <source>
        <dbReference type="EMBL" id="CAE0656898.1"/>
    </source>
</evidence>
<evidence type="ECO:0000313" key="2">
    <source>
        <dbReference type="EMBL" id="CAE0656895.1"/>
    </source>
</evidence>
<sequence length="119" mass="13518">MCACCSCMCVCVCLMARMFAKDADTRDLLMTLPCPRDSHAIRRHAFYSFLSVRNLNSPRDKYTIAPQNHERDDKISSSAQLIAPLLFQILGETLLMFDRNGDGEIDFIEACECFMFYAG</sequence>
<evidence type="ECO:0000313" key="5">
    <source>
        <dbReference type="EMBL" id="CAE0656905.1"/>
    </source>
</evidence>
<feature type="chain" id="PRO_5036192678" description="EF-hand domain-containing protein" evidence="1">
    <location>
        <begin position="21"/>
        <end position="119"/>
    </location>
</feature>
<evidence type="ECO:0000256" key="1">
    <source>
        <dbReference type="SAM" id="SignalP"/>
    </source>
</evidence>
<dbReference type="EMBL" id="HBIV01011363">
    <property type="protein sequence ID" value="CAE0656905.1"/>
    <property type="molecule type" value="Transcribed_RNA"/>
</dbReference>
<protein>
    <recommendedName>
        <fullName evidence="6">EF-hand domain-containing protein</fullName>
    </recommendedName>
</protein>
<dbReference type="EMBL" id="HBIV01011358">
    <property type="protein sequence ID" value="CAE0656898.1"/>
    <property type="molecule type" value="Transcribed_RNA"/>
</dbReference>
<dbReference type="EMBL" id="HBIV01011356">
    <property type="protein sequence ID" value="CAE0656895.1"/>
    <property type="molecule type" value="Transcribed_RNA"/>
</dbReference>
<reference evidence="5" key="1">
    <citation type="submission" date="2021-01" db="EMBL/GenBank/DDBJ databases">
        <authorList>
            <person name="Corre E."/>
            <person name="Pelletier E."/>
            <person name="Niang G."/>
            <person name="Scheremetjew M."/>
            <person name="Finn R."/>
            <person name="Kale V."/>
            <person name="Holt S."/>
            <person name="Cochrane G."/>
            <person name="Meng A."/>
            <person name="Brown T."/>
            <person name="Cohen L."/>
        </authorList>
    </citation>
    <scope>NUCLEOTIDE SEQUENCE</scope>
    <source>
        <strain evidence="5">CCCM811</strain>
    </source>
</reference>
<accession>A0A6V3KDW7</accession>
<evidence type="ECO:0000313" key="4">
    <source>
        <dbReference type="EMBL" id="CAE0656899.1"/>
    </source>
</evidence>
<organism evidence="5">
    <name type="scientific">Lotharella globosa</name>
    <dbReference type="NCBI Taxonomy" id="91324"/>
    <lineage>
        <taxon>Eukaryota</taxon>
        <taxon>Sar</taxon>
        <taxon>Rhizaria</taxon>
        <taxon>Cercozoa</taxon>
        <taxon>Chlorarachniophyceae</taxon>
        <taxon>Lotharella</taxon>
    </lineage>
</organism>
<gene>
    <name evidence="2" type="ORF">LGLO00237_LOCUS8469</name>
    <name evidence="3" type="ORF">LGLO00237_LOCUS8471</name>
    <name evidence="4" type="ORF">LGLO00237_LOCUS8472</name>
    <name evidence="5" type="ORF">LGLO00237_LOCUS8476</name>
</gene>
<dbReference type="AlphaFoldDB" id="A0A6V3KDW7"/>
<keyword evidence="1" id="KW-0732">Signal</keyword>